<name>A0A8H5CJX0_9AGAR</name>
<feature type="compositionally biased region" description="Polar residues" evidence="1">
    <location>
        <begin position="406"/>
        <end position="420"/>
    </location>
</feature>
<organism evidence="2 3">
    <name type="scientific">Tetrapyrgos nigripes</name>
    <dbReference type="NCBI Taxonomy" id="182062"/>
    <lineage>
        <taxon>Eukaryota</taxon>
        <taxon>Fungi</taxon>
        <taxon>Dikarya</taxon>
        <taxon>Basidiomycota</taxon>
        <taxon>Agaricomycotina</taxon>
        <taxon>Agaricomycetes</taxon>
        <taxon>Agaricomycetidae</taxon>
        <taxon>Agaricales</taxon>
        <taxon>Marasmiineae</taxon>
        <taxon>Marasmiaceae</taxon>
        <taxon>Tetrapyrgos</taxon>
    </lineage>
</organism>
<feature type="compositionally biased region" description="Polar residues" evidence="1">
    <location>
        <begin position="104"/>
        <end position="125"/>
    </location>
</feature>
<evidence type="ECO:0000313" key="2">
    <source>
        <dbReference type="EMBL" id="KAF5343084.1"/>
    </source>
</evidence>
<protein>
    <submittedName>
        <fullName evidence="2">Uncharacterized protein</fullName>
    </submittedName>
</protein>
<feature type="compositionally biased region" description="Low complexity" evidence="1">
    <location>
        <begin position="313"/>
        <end position="322"/>
    </location>
</feature>
<comment type="caution">
    <text evidence="2">The sequence shown here is derived from an EMBL/GenBank/DDBJ whole genome shotgun (WGS) entry which is preliminary data.</text>
</comment>
<feature type="compositionally biased region" description="Acidic residues" evidence="1">
    <location>
        <begin position="178"/>
        <end position="188"/>
    </location>
</feature>
<reference evidence="2 3" key="1">
    <citation type="journal article" date="2020" name="ISME J.">
        <title>Uncovering the hidden diversity of litter-decomposition mechanisms in mushroom-forming fungi.</title>
        <authorList>
            <person name="Floudas D."/>
            <person name="Bentzer J."/>
            <person name="Ahren D."/>
            <person name="Johansson T."/>
            <person name="Persson P."/>
            <person name="Tunlid A."/>
        </authorList>
    </citation>
    <scope>NUCLEOTIDE SEQUENCE [LARGE SCALE GENOMIC DNA]</scope>
    <source>
        <strain evidence="2 3">CBS 291.85</strain>
    </source>
</reference>
<feature type="region of interest" description="Disordered" evidence="1">
    <location>
        <begin position="406"/>
        <end position="428"/>
    </location>
</feature>
<feature type="region of interest" description="Disordered" evidence="1">
    <location>
        <begin position="290"/>
        <end position="322"/>
    </location>
</feature>
<sequence length="466" mass="50637">MSTSPSAQSLHHRNLPSLAIPDPISDLSSMRAKGTSASLAISRHGLNALLHHPPDAFGTFGALPYPEWRTKLVLRAQRAGLGELNKAMEWFLFKGDQSHDLGITSSLQGFGAGNSQPPLERSSSLDAEDSNDPDSAENIAIGISTENTGPVVDSPADGDSVRTAGKSANVKVHIPDSESTDSGEESSDTEWLGWMADLHRQAKLLKEQEVKKLHAEEDEDEHLSEYNPQDDHRRYQEKQMLLEPSAVVVVTSPSQSTTTLQLAVRYLTQQSVLRRLWKLRLRFSILTSPSSNESLGRPRGRKQSFGISSVDQPSSTTSPSTTSRLEKIQLWFSYAASAAAKQLKDSKSIAFCIKWIHCWLGTSYERKGPFIWIRDVSCPVYDDEHSFSRTCVVPTQSEHLIPTATTDVDSSRHGSISRSTAPPKALMVPASPGVGSGSGFNIASSPRLPIGSTGSNTVLAEAALQV</sequence>
<proteinExistence type="predicted"/>
<keyword evidence="3" id="KW-1185">Reference proteome</keyword>
<evidence type="ECO:0000256" key="1">
    <source>
        <dbReference type="SAM" id="MobiDB-lite"/>
    </source>
</evidence>
<dbReference type="AlphaFoldDB" id="A0A8H5CJX0"/>
<dbReference type="OrthoDB" id="3225203at2759"/>
<accession>A0A8H5CJX0</accession>
<feature type="compositionally biased region" description="Acidic residues" evidence="1">
    <location>
        <begin position="126"/>
        <end position="135"/>
    </location>
</feature>
<gene>
    <name evidence="2" type="ORF">D9758_011121</name>
</gene>
<dbReference type="EMBL" id="JAACJM010000150">
    <property type="protein sequence ID" value="KAF5343084.1"/>
    <property type="molecule type" value="Genomic_DNA"/>
</dbReference>
<evidence type="ECO:0000313" key="3">
    <source>
        <dbReference type="Proteomes" id="UP000559256"/>
    </source>
</evidence>
<feature type="region of interest" description="Disordered" evidence="1">
    <location>
        <begin position="104"/>
        <end position="188"/>
    </location>
</feature>
<dbReference type="Proteomes" id="UP000559256">
    <property type="component" value="Unassembled WGS sequence"/>
</dbReference>